<proteinExistence type="predicted"/>
<protein>
    <submittedName>
        <fullName evidence="1">Uncharacterized protein</fullName>
    </submittedName>
</protein>
<accession>A0ACC2WKD8</accession>
<name>A0ACC2WKD8_9TREE</name>
<organism evidence="1 2">
    <name type="scientific">Naganishia adeliensis</name>
    <dbReference type="NCBI Taxonomy" id="92952"/>
    <lineage>
        <taxon>Eukaryota</taxon>
        <taxon>Fungi</taxon>
        <taxon>Dikarya</taxon>
        <taxon>Basidiomycota</taxon>
        <taxon>Agaricomycotina</taxon>
        <taxon>Tremellomycetes</taxon>
        <taxon>Filobasidiales</taxon>
        <taxon>Filobasidiaceae</taxon>
        <taxon>Naganishia</taxon>
    </lineage>
</organism>
<reference evidence="1" key="1">
    <citation type="submission" date="2023-04" db="EMBL/GenBank/DDBJ databases">
        <title>Draft Genome sequencing of Naganishia species isolated from polar environments using Oxford Nanopore Technology.</title>
        <authorList>
            <person name="Leo P."/>
            <person name="Venkateswaran K."/>
        </authorList>
    </citation>
    <scope>NUCLEOTIDE SEQUENCE</scope>
    <source>
        <strain evidence="1">MNA-CCFEE 5262</strain>
    </source>
</reference>
<sequence length="320" mass="35412">MSKVLLYVYDLSNGLARQLSLPLTGKFIEGIWHTSVVVYEREVYYGQGILESKPGMTHHGNPVRTIECGTTEIPEETFNEYLDDLRSSYTAAKYHLLDFNCNSFTADVVGFLTGHEIPEWITNLPSEFLSTPFGQQLRPQIDQMFGRASNLPHASTSARIPPTASSLLSSVASQAYTPSNGTATPPQQSITSSTTSPLTFSTNLASFTSTLHSHALTFALFTSKSNIITYQVQQAFERIAQEEKRRRTGQQAGKGGDVAFVEVDVDMPTGMEVAKRYGVVDTPGYAFFKGEEKILQLGKTNSTELHEAIRKQIQEHVNRS</sequence>
<dbReference type="EMBL" id="JASBWS010000017">
    <property type="protein sequence ID" value="KAJ9111876.1"/>
    <property type="molecule type" value="Genomic_DNA"/>
</dbReference>
<keyword evidence="2" id="KW-1185">Reference proteome</keyword>
<evidence type="ECO:0000313" key="2">
    <source>
        <dbReference type="Proteomes" id="UP001230649"/>
    </source>
</evidence>
<evidence type="ECO:0000313" key="1">
    <source>
        <dbReference type="EMBL" id="KAJ9111876.1"/>
    </source>
</evidence>
<comment type="caution">
    <text evidence="1">The sequence shown here is derived from an EMBL/GenBank/DDBJ whole genome shotgun (WGS) entry which is preliminary data.</text>
</comment>
<dbReference type="Proteomes" id="UP001230649">
    <property type="component" value="Unassembled WGS sequence"/>
</dbReference>
<gene>
    <name evidence="1" type="ORF">QFC20_002463</name>
</gene>